<dbReference type="Gene3D" id="3.40.1690.10">
    <property type="entry name" value="secretion proteins EscU"/>
    <property type="match status" value="1"/>
</dbReference>
<evidence type="ECO:0000256" key="2">
    <source>
        <dbReference type="SAM" id="MobiDB-lite"/>
    </source>
</evidence>
<evidence type="ECO:0000256" key="1">
    <source>
        <dbReference type="ARBA" id="ARBA00010690"/>
    </source>
</evidence>
<proteinExistence type="inferred from homology"/>
<dbReference type="Pfam" id="PF01312">
    <property type="entry name" value="Bac_export_2"/>
    <property type="match status" value="1"/>
</dbReference>
<gene>
    <name evidence="3" type="ORF">FM038_015665</name>
</gene>
<organism evidence="3 4">
    <name type="scientific">Shewanella eurypsychrophilus</name>
    <dbReference type="NCBI Taxonomy" id="2593656"/>
    <lineage>
        <taxon>Bacteria</taxon>
        <taxon>Pseudomonadati</taxon>
        <taxon>Pseudomonadota</taxon>
        <taxon>Gammaproteobacteria</taxon>
        <taxon>Alteromonadales</taxon>
        <taxon>Shewanellaceae</taxon>
        <taxon>Shewanella</taxon>
    </lineage>
</organism>
<accession>A0ABX6V7R6</accession>
<protein>
    <submittedName>
        <fullName evidence="3">EscU/YscU/HrcU family type III secretion system export apparatus switch protein</fullName>
    </submittedName>
</protein>
<sequence>MTEYANKPQDNGSNDTNDKKKQREAVALRFGGQHAPTVTATGKGTVADEIINLAEQAGIHIHQDPHLSVFLQRLELGEEIPKELYLLIAELIAFTYMLEGKFPDQWNNMHQKIVEEV</sequence>
<dbReference type="InterPro" id="IPR006135">
    <property type="entry name" value="T3SS_substrate_exporter"/>
</dbReference>
<comment type="similarity">
    <text evidence="1">Belongs to the type III secretion exporter family.</text>
</comment>
<evidence type="ECO:0000313" key="3">
    <source>
        <dbReference type="EMBL" id="QPG58692.1"/>
    </source>
</evidence>
<reference evidence="3" key="1">
    <citation type="submission" date="2021-07" db="EMBL/GenBank/DDBJ databases">
        <title>Shewanella sp. YLB-07 whole genome sequence.</title>
        <authorList>
            <person name="Yu L."/>
        </authorList>
    </citation>
    <scope>NUCLEOTIDE SEQUENCE</scope>
    <source>
        <strain evidence="3">YLB-08</strain>
    </source>
</reference>
<dbReference type="SUPFAM" id="SSF160544">
    <property type="entry name" value="EscU C-terminal domain-like"/>
    <property type="match status" value="1"/>
</dbReference>
<dbReference type="Proteomes" id="UP000316416">
    <property type="component" value="Chromosome"/>
</dbReference>
<evidence type="ECO:0000313" key="4">
    <source>
        <dbReference type="Proteomes" id="UP000316416"/>
    </source>
</evidence>
<feature type="region of interest" description="Disordered" evidence="2">
    <location>
        <begin position="1"/>
        <end position="23"/>
    </location>
</feature>
<name>A0ABX6V7R6_9GAMM</name>
<dbReference type="InterPro" id="IPR029025">
    <property type="entry name" value="T3SS_substrate_exporter_C"/>
</dbReference>
<keyword evidence="4" id="KW-1185">Reference proteome</keyword>
<dbReference type="EMBL" id="CP045503">
    <property type="protein sequence ID" value="QPG58692.1"/>
    <property type="molecule type" value="Genomic_DNA"/>
</dbReference>
<dbReference type="RefSeq" id="WP_142874313.1">
    <property type="nucleotide sequence ID" value="NZ_CP045503.2"/>
</dbReference>